<name>A0ACC3BXL4_PYRYE</name>
<proteinExistence type="predicted"/>
<comment type="caution">
    <text evidence="1">The sequence shown here is derived from an EMBL/GenBank/DDBJ whole genome shotgun (WGS) entry which is preliminary data.</text>
</comment>
<gene>
    <name evidence="1" type="ORF">I4F81_005338</name>
</gene>
<dbReference type="Proteomes" id="UP000798662">
    <property type="component" value="Chromosome 2"/>
</dbReference>
<reference evidence="1" key="1">
    <citation type="submission" date="2019-11" db="EMBL/GenBank/DDBJ databases">
        <title>Nori genome reveals adaptations in red seaweeds to the harsh intertidal environment.</title>
        <authorList>
            <person name="Wang D."/>
            <person name="Mao Y."/>
        </authorList>
    </citation>
    <scope>NUCLEOTIDE SEQUENCE</scope>
    <source>
        <tissue evidence="1">Gametophyte</tissue>
    </source>
</reference>
<sequence>MPGGLDPHFSHLCRSYQALCSSCASPNVCFPYCVATGIEGVTAGPDGASALLFPNLNRAGFLSAQPDNDDLALMFVMALVAALRAMHGAWLVHGDLCNSNVMWRLSGDGGSV</sequence>
<protein>
    <submittedName>
        <fullName evidence="1">Uncharacterized protein</fullName>
    </submittedName>
</protein>
<evidence type="ECO:0000313" key="2">
    <source>
        <dbReference type="Proteomes" id="UP000798662"/>
    </source>
</evidence>
<dbReference type="EMBL" id="CM020619">
    <property type="protein sequence ID" value="KAK1862771.1"/>
    <property type="molecule type" value="Genomic_DNA"/>
</dbReference>
<accession>A0ACC3BXL4</accession>
<evidence type="ECO:0000313" key="1">
    <source>
        <dbReference type="EMBL" id="KAK1862771.1"/>
    </source>
</evidence>
<organism evidence="1 2">
    <name type="scientific">Pyropia yezoensis</name>
    <name type="common">Susabi-nori</name>
    <name type="synonym">Porphyra yezoensis</name>
    <dbReference type="NCBI Taxonomy" id="2788"/>
    <lineage>
        <taxon>Eukaryota</taxon>
        <taxon>Rhodophyta</taxon>
        <taxon>Bangiophyceae</taxon>
        <taxon>Bangiales</taxon>
        <taxon>Bangiaceae</taxon>
        <taxon>Pyropia</taxon>
    </lineage>
</organism>
<keyword evidence="2" id="KW-1185">Reference proteome</keyword>